<dbReference type="STRING" id="240159.A0A4U5V6Z0"/>
<dbReference type="PROSITE" id="PS51257">
    <property type="entry name" value="PROKAR_LIPOPROTEIN"/>
    <property type="match status" value="1"/>
</dbReference>
<feature type="region of interest" description="Disordered" evidence="1">
    <location>
        <begin position="62"/>
        <end position="170"/>
    </location>
</feature>
<dbReference type="PANTHER" id="PTHR16502">
    <property type="entry name" value="KERATINOCYTE-ASSOCIATED TRANSMEMBRANE PROTEIN 2"/>
    <property type="match status" value="1"/>
</dbReference>
<dbReference type="EMBL" id="CM014092">
    <property type="protein sequence ID" value="TKS83110.1"/>
    <property type="molecule type" value="Genomic_DNA"/>
</dbReference>
<keyword evidence="3" id="KW-0732">Signal</keyword>
<feature type="compositionally biased region" description="Acidic residues" evidence="1">
    <location>
        <begin position="219"/>
        <end position="238"/>
    </location>
</feature>
<dbReference type="InterPro" id="IPR037645">
    <property type="entry name" value="KCT2"/>
</dbReference>
<feature type="signal peptide" evidence="3">
    <location>
        <begin position="1"/>
        <end position="32"/>
    </location>
</feature>
<keyword evidence="2 4" id="KW-0812">Transmembrane</keyword>
<dbReference type="OrthoDB" id="5846619at2759"/>
<evidence type="ECO:0000313" key="4">
    <source>
        <dbReference type="EMBL" id="TKS83110.1"/>
    </source>
</evidence>
<reference evidence="4 5" key="1">
    <citation type="submission" date="2019-01" db="EMBL/GenBank/DDBJ databases">
        <title>Genome Assembly of Collichthys lucidus.</title>
        <authorList>
            <person name="Cai M."/>
            <person name="Xiao S."/>
        </authorList>
    </citation>
    <scope>NUCLEOTIDE SEQUENCE [LARGE SCALE GENOMIC DNA]</scope>
    <source>
        <strain evidence="4">JT15FE1705JMU</strain>
        <tissue evidence="4">Muscle</tissue>
    </source>
</reference>
<evidence type="ECO:0000256" key="3">
    <source>
        <dbReference type="SAM" id="SignalP"/>
    </source>
</evidence>
<keyword evidence="5" id="KW-1185">Reference proteome</keyword>
<evidence type="ECO:0000256" key="2">
    <source>
        <dbReference type="SAM" id="Phobius"/>
    </source>
</evidence>
<dbReference type="Pfam" id="PF17818">
    <property type="entry name" value="KCT2"/>
    <property type="match status" value="1"/>
</dbReference>
<feature type="compositionally biased region" description="Polar residues" evidence="1">
    <location>
        <begin position="63"/>
        <end position="129"/>
    </location>
</feature>
<organism evidence="4 5">
    <name type="scientific">Collichthys lucidus</name>
    <name type="common">Big head croaker</name>
    <name type="synonym">Sciaena lucida</name>
    <dbReference type="NCBI Taxonomy" id="240159"/>
    <lineage>
        <taxon>Eukaryota</taxon>
        <taxon>Metazoa</taxon>
        <taxon>Chordata</taxon>
        <taxon>Craniata</taxon>
        <taxon>Vertebrata</taxon>
        <taxon>Euteleostomi</taxon>
        <taxon>Actinopterygii</taxon>
        <taxon>Neopterygii</taxon>
        <taxon>Teleostei</taxon>
        <taxon>Neoteleostei</taxon>
        <taxon>Acanthomorphata</taxon>
        <taxon>Eupercaria</taxon>
        <taxon>Sciaenidae</taxon>
        <taxon>Collichthys</taxon>
    </lineage>
</organism>
<feature type="region of interest" description="Disordered" evidence="1">
    <location>
        <begin position="182"/>
        <end position="252"/>
    </location>
</feature>
<dbReference type="PANTHER" id="PTHR16502:SF0">
    <property type="entry name" value="KERATINOCYTE-ASSOCIATED TRANSMEMBRANE PROTEIN 2"/>
    <property type="match status" value="1"/>
</dbReference>
<feature type="transmembrane region" description="Helical" evidence="2">
    <location>
        <begin position="280"/>
        <end position="298"/>
    </location>
</feature>
<evidence type="ECO:0000313" key="5">
    <source>
        <dbReference type="Proteomes" id="UP000298787"/>
    </source>
</evidence>
<accession>A0A4U5V6Z0</accession>
<dbReference type="Proteomes" id="UP000298787">
    <property type="component" value="Chromosome 15"/>
</dbReference>
<keyword evidence="2" id="KW-1133">Transmembrane helix</keyword>
<name>A0A4U5V6Z0_COLLU</name>
<gene>
    <name evidence="4" type="ORF">D9C73_017220</name>
</gene>
<protein>
    <submittedName>
        <fullName evidence="4">Keratinocyte-associated transmembrane protein 2</fullName>
    </submittedName>
</protein>
<sequence length="347" mass="37741">MATCRTMGRSKRNICALSLVVFLQLLVGSCLSAPVGNTTADKDPEGNTSQSLPLTIVDKQADNTEPLTPGQTAALPDSNNPASPAGNDVTTLKENLTTSSIQPKASTENAKVTVFDSSDPQPVSITDGNTMPDVDENATGKVETTGEPVASESIPASTPEAPSPPLKTTESDEHLILDAETAVSESKPSIALNPSTVQDTDPDLLGTSDKDSTNTYPDINEEEDDDGMYDATDDDGDSLEPSIAEDKDEAVNRLTQPEEMEVTRYKGGDVYSTEDEDSHFFFHLIILAFLVAIVYITYHNKRKIFLLAQSRRWKDGLCSRNTVEYHRLDQNVNEAMPSLKMTRDYIF</sequence>
<dbReference type="AlphaFoldDB" id="A0A4U5V6Z0"/>
<feature type="chain" id="PRO_5020743172" evidence="3">
    <location>
        <begin position="33"/>
        <end position="347"/>
    </location>
</feature>
<keyword evidence="2" id="KW-0472">Membrane</keyword>
<feature type="compositionally biased region" description="Polar residues" evidence="1">
    <location>
        <begin position="183"/>
        <end position="199"/>
    </location>
</feature>
<proteinExistence type="predicted"/>
<evidence type="ECO:0000256" key="1">
    <source>
        <dbReference type="SAM" id="MobiDB-lite"/>
    </source>
</evidence>